<dbReference type="EMBL" id="CAQQ02032376">
    <property type="status" value="NOT_ANNOTATED_CDS"/>
    <property type="molecule type" value="Genomic_DNA"/>
</dbReference>
<protein>
    <submittedName>
        <fullName evidence="2">Uncharacterized protein</fullName>
    </submittedName>
</protein>
<dbReference type="Proteomes" id="UP000015102">
    <property type="component" value="Unassembled WGS sequence"/>
</dbReference>
<accession>T1GAC8</accession>
<feature type="compositionally biased region" description="Polar residues" evidence="1">
    <location>
        <begin position="314"/>
        <end position="336"/>
    </location>
</feature>
<feature type="compositionally biased region" description="Polar residues" evidence="1">
    <location>
        <begin position="357"/>
        <end position="373"/>
    </location>
</feature>
<feature type="region of interest" description="Disordered" evidence="1">
    <location>
        <begin position="803"/>
        <end position="859"/>
    </location>
</feature>
<dbReference type="EMBL" id="CAQQ02032377">
    <property type="status" value="NOT_ANNOTATED_CDS"/>
    <property type="molecule type" value="Genomic_DNA"/>
</dbReference>
<feature type="region of interest" description="Disordered" evidence="1">
    <location>
        <begin position="306"/>
        <end position="517"/>
    </location>
</feature>
<feature type="compositionally biased region" description="Low complexity" evidence="1">
    <location>
        <begin position="374"/>
        <end position="395"/>
    </location>
</feature>
<proteinExistence type="predicted"/>
<dbReference type="HOGENOM" id="CLU_302530_0_0_1"/>
<feature type="region of interest" description="Disordered" evidence="1">
    <location>
        <begin position="523"/>
        <end position="542"/>
    </location>
</feature>
<dbReference type="OMA" id="PHNGNQY"/>
<keyword evidence="3" id="KW-1185">Reference proteome</keyword>
<feature type="compositionally biased region" description="Low complexity" evidence="1">
    <location>
        <begin position="847"/>
        <end position="857"/>
    </location>
</feature>
<feature type="compositionally biased region" description="Low complexity" evidence="1">
    <location>
        <begin position="494"/>
        <end position="511"/>
    </location>
</feature>
<feature type="compositionally biased region" description="Low complexity" evidence="1">
    <location>
        <begin position="458"/>
        <end position="472"/>
    </location>
</feature>
<dbReference type="EnsemblMetazoa" id="MESCA000183-RA">
    <property type="protein sequence ID" value="MESCA000183-PA"/>
    <property type="gene ID" value="MESCA000183"/>
</dbReference>
<dbReference type="AlphaFoldDB" id="T1GAC8"/>
<feature type="compositionally biased region" description="Polar residues" evidence="1">
    <location>
        <begin position="180"/>
        <end position="192"/>
    </location>
</feature>
<feature type="compositionally biased region" description="Polar residues" evidence="1">
    <location>
        <begin position="473"/>
        <end position="493"/>
    </location>
</feature>
<feature type="compositionally biased region" description="Polar residues" evidence="1">
    <location>
        <begin position="533"/>
        <end position="542"/>
    </location>
</feature>
<evidence type="ECO:0000256" key="1">
    <source>
        <dbReference type="SAM" id="MobiDB-lite"/>
    </source>
</evidence>
<dbReference type="STRING" id="36166.T1GAC8"/>
<organism evidence="2 3">
    <name type="scientific">Megaselia scalaris</name>
    <name type="common">Humpbacked fly</name>
    <name type="synonym">Phora scalaris</name>
    <dbReference type="NCBI Taxonomy" id="36166"/>
    <lineage>
        <taxon>Eukaryota</taxon>
        <taxon>Metazoa</taxon>
        <taxon>Ecdysozoa</taxon>
        <taxon>Arthropoda</taxon>
        <taxon>Hexapoda</taxon>
        <taxon>Insecta</taxon>
        <taxon>Pterygota</taxon>
        <taxon>Neoptera</taxon>
        <taxon>Endopterygota</taxon>
        <taxon>Diptera</taxon>
        <taxon>Brachycera</taxon>
        <taxon>Muscomorpha</taxon>
        <taxon>Platypezoidea</taxon>
        <taxon>Phoridae</taxon>
        <taxon>Megaseliini</taxon>
        <taxon>Megaselia</taxon>
    </lineage>
</organism>
<feature type="compositionally biased region" description="Polar residues" evidence="1">
    <location>
        <begin position="396"/>
        <end position="457"/>
    </location>
</feature>
<feature type="region of interest" description="Disordered" evidence="1">
    <location>
        <begin position="621"/>
        <end position="692"/>
    </location>
</feature>
<sequence length="986" mass="109916">MDGGLVITMDCTSSTNIQNWAKKIRTKSMSRSCEKNGAKFTSNKPEETRRGVNTKVSTMTIGPYLALLFVGCSLALSPADVTYVNGRAPDDIKAGPDSNSALFGSSGSIQTKGFSASFNRGHENSNYSLGSPGYVQSNQEQNTSSTSNSTSSFEKTSTTNQPLNENFANTVYPATPRPTPRSQNYDFSSSTPRSEKVVYYSTAAPKTQRIIYDSTLSSAPSNQKIGYYSHQLLQHHEVKSTQMPTYVSTPSSQVPYGNNYQPVYPGATTERVIPIYEPSQEFNGQSQSNLIPKSTIQVPYVSQRQEVKAHDQDYQSNTNSNQGQNYQPSEYDQSNYEPLPDSIYEGQSKPQIDDNYQGESSYQPEEQGTNFKPQYNKSYQEQSNQSQNNFQPGQSYEGQSGDQSYQGQKKYESGNQGNFLPDQGYQSNVQSQSDQSYQAGNQGNFQTGRANVKSQSDQSYQGQNNYQPGNQGTLQPDQSYQGRTNVKSQSDQSYQGQNNYQPGNQGNLQPGRTNVQSQADQNYQGQNNYQGNFQPDQIYQGNRTTNQATRVLKTTYEIRKPAVEKQLFDIEERVIVRPAGTIVVELNGPVSKINKGEVITDIGQGRFAPSKSPEDVGGVLYAQNSPRPEVINKGESGYSTTPQYPPDYDENSEDDNIRVDAYPGSQYSSTESPQNSQYAATTPRNYPEDRNKISPHMLSVGDPDFNEPPYVKATNNGVQQKSVGSTNNSPANGNLYLGRQVQYVPVVYKNSNRNQEASAKQVLYTSRDPCEQGHGFVGQQGYVGGNPLYTYFTVQSPDVSFRSYNNNRESRRPTVTLPPPPEEGEVEEIDVNREEFQKGGRLRNYGSYQQQQESSKLQESRNYNDLLNNNTNSFNISEGIVGPGERVISATPAPLGVKPASQTVQTRRIVVNHPFETVRVVEEEEQQAKVQEITVNQQVQPARYRSASPAPNAAQLRVVQYGQKPVYQQQYYSSRYPSTNYYRSRK</sequence>
<reference evidence="2" key="2">
    <citation type="submission" date="2015-06" db="UniProtKB">
        <authorList>
            <consortium name="EnsemblMetazoa"/>
        </authorList>
    </citation>
    <scope>IDENTIFICATION</scope>
</reference>
<reference evidence="3" key="1">
    <citation type="submission" date="2013-02" db="EMBL/GenBank/DDBJ databases">
        <authorList>
            <person name="Hughes D."/>
        </authorList>
    </citation>
    <scope>NUCLEOTIDE SEQUENCE</scope>
    <source>
        <strain>Durham</strain>
        <strain evidence="3">NC isolate 2 -- Noor lab</strain>
    </source>
</reference>
<evidence type="ECO:0000313" key="2">
    <source>
        <dbReference type="EnsemblMetazoa" id="MESCA000183-PA"/>
    </source>
</evidence>
<feature type="compositionally biased region" description="Polar residues" evidence="1">
    <location>
        <begin position="665"/>
        <end position="684"/>
    </location>
</feature>
<feature type="compositionally biased region" description="Low complexity" evidence="1">
    <location>
        <begin position="136"/>
        <end position="160"/>
    </location>
</feature>
<feature type="compositionally biased region" description="Low complexity" evidence="1">
    <location>
        <begin position="523"/>
        <end position="532"/>
    </location>
</feature>
<name>T1GAC8_MEGSC</name>
<evidence type="ECO:0000313" key="3">
    <source>
        <dbReference type="Proteomes" id="UP000015102"/>
    </source>
</evidence>
<feature type="region of interest" description="Disordered" evidence="1">
    <location>
        <begin position="125"/>
        <end position="192"/>
    </location>
</feature>